<keyword evidence="4" id="KW-1185">Reference proteome</keyword>
<protein>
    <recommendedName>
        <fullName evidence="5">Isotrichodermin C-15 hydroxylase</fullName>
    </recommendedName>
</protein>
<dbReference type="PRINTS" id="PR00385">
    <property type="entry name" value="P450"/>
</dbReference>
<dbReference type="Pfam" id="PF00067">
    <property type="entry name" value="p450"/>
    <property type="match status" value="1"/>
</dbReference>
<keyword evidence="2" id="KW-0812">Transmembrane</keyword>
<keyword evidence="1" id="KW-0479">Metal-binding</keyword>
<dbReference type="GO" id="GO:0020037">
    <property type="term" value="F:heme binding"/>
    <property type="evidence" value="ECO:0007669"/>
    <property type="project" value="InterPro"/>
</dbReference>
<dbReference type="InterPro" id="IPR001128">
    <property type="entry name" value="Cyt_P450"/>
</dbReference>
<keyword evidence="1" id="KW-0349">Heme</keyword>
<dbReference type="Proteomes" id="UP000293823">
    <property type="component" value="Unassembled WGS sequence"/>
</dbReference>
<evidence type="ECO:0000256" key="1">
    <source>
        <dbReference type="PIRSR" id="PIRSR602401-1"/>
    </source>
</evidence>
<evidence type="ECO:0000313" key="3">
    <source>
        <dbReference type="EMBL" id="RYO30528.1"/>
    </source>
</evidence>
<reference evidence="4" key="1">
    <citation type="journal article" date="2019" name="bioRxiv">
        <title>Genomics, evolutionary history and diagnostics of the Alternaria alternata species group including apple and Asian pear pathotypes.</title>
        <authorList>
            <person name="Armitage A.D."/>
            <person name="Cockerton H.M."/>
            <person name="Sreenivasaprasad S."/>
            <person name="Woodhall J.W."/>
            <person name="Lane C.R."/>
            <person name="Harrison R.J."/>
            <person name="Clarkson J.P."/>
        </authorList>
    </citation>
    <scope>NUCLEOTIDE SEQUENCE [LARGE SCALE GENOMIC DNA]</scope>
    <source>
        <strain evidence="4">RGR 97.0016</strain>
    </source>
</reference>
<feature type="binding site" description="axial binding residue" evidence="1">
    <location>
        <position position="484"/>
    </location>
    <ligand>
        <name>heme</name>
        <dbReference type="ChEBI" id="CHEBI:30413"/>
    </ligand>
    <ligandPart>
        <name>Fe</name>
        <dbReference type="ChEBI" id="CHEBI:18248"/>
    </ligandPart>
</feature>
<dbReference type="EMBL" id="PEJP01000080">
    <property type="protein sequence ID" value="RYO30528.1"/>
    <property type="molecule type" value="Genomic_DNA"/>
</dbReference>
<dbReference type="GO" id="GO:0004497">
    <property type="term" value="F:monooxygenase activity"/>
    <property type="evidence" value="ECO:0007669"/>
    <property type="project" value="InterPro"/>
</dbReference>
<proteinExistence type="predicted"/>
<dbReference type="PANTHER" id="PTHR24305">
    <property type="entry name" value="CYTOCHROME P450"/>
    <property type="match status" value="1"/>
</dbReference>
<keyword evidence="2" id="KW-1133">Transmembrane helix</keyword>
<sequence>MISTVFSRITVQNAEYAVVTLGVYVIISVNIYVYAVLMYLQITFLCIYRVYFHPLSSFPGPLSYKISGWPLLWQAYIGNRHICHLLDHQKYGPVVRISPNALSFNTASALHTIYAPRNANVKKGEWYKTFDIAAGTYSSFTETSKDKHAAKRRWMGPIFSPESLNSTEQMVRGIVERFCETLSFRQDCKEESNADWGEKWNASELSTYLGFDIMGALVFGSRFETVQKEMFRPLASSVLPASMLMYWISYLPPALIVRPILRTRLFEALGGKSVTDNNRLIDYGATQVQLQQSKVKAERDSNSQRVDFLSHLVTAKDKKTDWHPSTADLGTESLNLMNAGADPFSGVLAGAIFYLVRNPDALRGVTQEIRSFFTSPSEITNGPVLNHCTYLYAVIEETLRRTAPVPSHLPRIVLDGGMEIDGVHIPAGTTVGVPMYALHNDPTHFPAPFAFLPERWIESPSNPASSIALARRAFFPFSIGSRMCSGRNLAYLQLKLTLAHLLWRFDLRLAPDEPESGGGKPGLGIGRERSDEFQMWDALGFGRDGPMVQVRVAQMRS</sequence>
<dbReference type="SUPFAM" id="SSF48264">
    <property type="entry name" value="Cytochrome P450"/>
    <property type="match status" value="1"/>
</dbReference>
<dbReference type="CDD" id="cd11061">
    <property type="entry name" value="CYP67-like"/>
    <property type="match status" value="1"/>
</dbReference>
<dbReference type="OrthoDB" id="1470350at2759"/>
<dbReference type="InterPro" id="IPR002401">
    <property type="entry name" value="Cyt_P450_E_grp-I"/>
</dbReference>
<evidence type="ECO:0000256" key="2">
    <source>
        <dbReference type="SAM" id="Phobius"/>
    </source>
</evidence>
<dbReference type="PANTHER" id="PTHR24305:SF147">
    <property type="entry name" value="P450, PUTATIVE (EUROFUNG)-RELATED"/>
    <property type="match status" value="1"/>
</dbReference>
<comment type="caution">
    <text evidence="3">The sequence shown here is derived from an EMBL/GenBank/DDBJ whole genome shotgun (WGS) entry which is preliminary data.</text>
</comment>
<evidence type="ECO:0000313" key="4">
    <source>
        <dbReference type="Proteomes" id="UP000293823"/>
    </source>
</evidence>
<keyword evidence="1" id="KW-0408">Iron</keyword>
<comment type="cofactor">
    <cofactor evidence="1">
        <name>heme</name>
        <dbReference type="ChEBI" id="CHEBI:30413"/>
    </cofactor>
</comment>
<name>A0A4Q4Q0K7_9PLEO</name>
<dbReference type="GO" id="GO:0016705">
    <property type="term" value="F:oxidoreductase activity, acting on paired donors, with incorporation or reduction of molecular oxygen"/>
    <property type="evidence" value="ECO:0007669"/>
    <property type="project" value="InterPro"/>
</dbReference>
<dbReference type="InterPro" id="IPR036396">
    <property type="entry name" value="Cyt_P450_sf"/>
</dbReference>
<dbReference type="InterPro" id="IPR050121">
    <property type="entry name" value="Cytochrome_P450_monoxygenase"/>
</dbReference>
<evidence type="ECO:0008006" key="5">
    <source>
        <dbReference type="Google" id="ProtNLM"/>
    </source>
</evidence>
<dbReference type="GO" id="GO:0005506">
    <property type="term" value="F:iron ion binding"/>
    <property type="evidence" value="ECO:0007669"/>
    <property type="project" value="InterPro"/>
</dbReference>
<organism evidence="3 4">
    <name type="scientific">Alternaria arborescens</name>
    <dbReference type="NCBI Taxonomy" id="156630"/>
    <lineage>
        <taxon>Eukaryota</taxon>
        <taxon>Fungi</taxon>
        <taxon>Dikarya</taxon>
        <taxon>Ascomycota</taxon>
        <taxon>Pezizomycotina</taxon>
        <taxon>Dothideomycetes</taxon>
        <taxon>Pleosporomycetidae</taxon>
        <taxon>Pleosporales</taxon>
        <taxon>Pleosporineae</taxon>
        <taxon>Pleosporaceae</taxon>
        <taxon>Alternaria</taxon>
        <taxon>Alternaria sect. Alternaria</taxon>
    </lineage>
</organism>
<keyword evidence="2" id="KW-0472">Membrane</keyword>
<feature type="transmembrane region" description="Helical" evidence="2">
    <location>
        <begin position="16"/>
        <end position="40"/>
    </location>
</feature>
<dbReference type="AlphaFoldDB" id="A0A4Q4Q0K7"/>
<accession>A0A4Q4Q0K7</accession>
<gene>
    <name evidence="3" type="ORF">AA0113_g11954</name>
</gene>
<dbReference type="PRINTS" id="PR00463">
    <property type="entry name" value="EP450I"/>
</dbReference>
<dbReference type="Gene3D" id="1.10.630.10">
    <property type="entry name" value="Cytochrome P450"/>
    <property type="match status" value="1"/>
</dbReference>